<sequence length="355" mass="40166">MIDSKKYLEELLLTTAQQGATDLHLSPGHYPTIRIDSRLIMLNQQKILDRETLEGLIFALLGEERKARFLSEKELDFSYELEGQNRFRVDAYQTKGGLAASLRLIPNEVKTIDELNLPQITKIFSKLSQGFVLVVGPNGHGKSTTLAAIVDMINKERAEKIVTIEDPIEYIFTPNKSIIDQREVYQDTFSFHKAIRSTFRQNANVIMVGEVRDYETMSAVVTAAETGHLVLTSLHTNSASQTIERIIDSFPPNQESQIRNQLANTISGIISQRLIPRIKGGLIPAVEVMIATPAIRTLIRDNRPRQMDMVIETSQDIGMISLDRSLADLVRRKEISWERAEFYSVNQAELKNLLQ</sequence>
<reference evidence="3 4" key="1">
    <citation type="journal article" date="2015" name="Nature">
        <title>rRNA introns, odd ribosomes, and small enigmatic genomes across a large radiation of phyla.</title>
        <authorList>
            <person name="Brown C.T."/>
            <person name="Hug L.A."/>
            <person name="Thomas B.C."/>
            <person name="Sharon I."/>
            <person name="Castelle C.J."/>
            <person name="Singh A."/>
            <person name="Wilkins M.J."/>
            <person name="Williams K.H."/>
            <person name="Banfield J.F."/>
        </authorList>
    </citation>
    <scope>NUCLEOTIDE SEQUENCE [LARGE SCALE GENOMIC DNA]</scope>
    <source>
        <strain evidence="4">GW2011_GWA1_39_13</strain>
    </source>
</reference>
<dbReference type="CDD" id="cd01131">
    <property type="entry name" value="PilT"/>
    <property type="match status" value="1"/>
</dbReference>
<dbReference type="Gene3D" id="3.40.50.300">
    <property type="entry name" value="P-loop containing nucleotide triphosphate hydrolases"/>
    <property type="match status" value="1"/>
</dbReference>
<dbReference type="InterPro" id="IPR006321">
    <property type="entry name" value="PilT/PilU"/>
</dbReference>
<proteinExistence type="inferred from homology"/>
<dbReference type="Proteomes" id="UP000034845">
    <property type="component" value="Unassembled WGS sequence"/>
</dbReference>
<gene>
    <name evidence="3" type="ORF">UT29_C0001G0108</name>
</gene>
<dbReference type="SUPFAM" id="SSF52540">
    <property type="entry name" value="P-loop containing nucleoside triphosphate hydrolases"/>
    <property type="match status" value="1"/>
</dbReference>
<dbReference type="GO" id="GO:0016887">
    <property type="term" value="F:ATP hydrolysis activity"/>
    <property type="evidence" value="ECO:0007669"/>
    <property type="project" value="InterPro"/>
</dbReference>
<protein>
    <submittedName>
        <fullName evidence="3">Pili biogenesis protein ATPase</fullName>
    </submittedName>
</protein>
<dbReference type="AlphaFoldDB" id="A0A0G0MHL6"/>
<dbReference type="GO" id="GO:0005524">
    <property type="term" value="F:ATP binding"/>
    <property type="evidence" value="ECO:0007669"/>
    <property type="project" value="InterPro"/>
</dbReference>
<dbReference type="PANTHER" id="PTHR30486">
    <property type="entry name" value="TWITCHING MOTILITY PROTEIN PILT"/>
    <property type="match status" value="1"/>
</dbReference>
<feature type="domain" description="Bacterial type II secretion system protein E" evidence="2">
    <location>
        <begin position="83"/>
        <end position="277"/>
    </location>
</feature>
<evidence type="ECO:0000313" key="3">
    <source>
        <dbReference type="EMBL" id="KKR02628.1"/>
    </source>
</evidence>
<evidence type="ECO:0000313" key="4">
    <source>
        <dbReference type="Proteomes" id="UP000034845"/>
    </source>
</evidence>
<dbReference type="Pfam" id="PF00437">
    <property type="entry name" value="T2SSE"/>
    <property type="match status" value="1"/>
</dbReference>
<organism evidence="3 4">
    <name type="scientific">Yanofskybacteria sp. (strain GW2011_GWA1_39_13)</name>
    <dbReference type="NCBI Taxonomy" id="1619019"/>
    <lineage>
        <taxon>Bacteria</taxon>
        <taxon>Candidatus Yanofskyibacteriota</taxon>
    </lineage>
</organism>
<comment type="similarity">
    <text evidence="1">Belongs to the GSP E family.</text>
</comment>
<dbReference type="PANTHER" id="PTHR30486:SF16">
    <property type="entry name" value="TWITCHING MOTILITY PROTEIN PILT"/>
    <property type="match status" value="1"/>
</dbReference>
<dbReference type="Gene3D" id="3.30.450.90">
    <property type="match status" value="1"/>
</dbReference>
<evidence type="ECO:0000259" key="2">
    <source>
        <dbReference type="Pfam" id="PF00437"/>
    </source>
</evidence>
<dbReference type="PATRIC" id="fig|1619019.3.peg.110"/>
<evidence type="ECO:0000256" key="1">
    <source>
        <dbReference type="ARBA" id="ARBA00006611"/>
    </source>
</evidence>
<dbReference type="InterPro" id="IPR050921">
    <property type="entry name" value="T4SS_GSP_E_ATPase"/>
</dbReference>
<accession>A0A0G0MHL6</accession>
<dbReference type="InterPro" id="IPR027417">
    <property type="entry name" value="P-loop_NTPase"/>
</dbReference>
<dbReference type="EMBL" id="LBWF01000001">
    <property type="protein sequence ID" value="KKR02628.1"/>
    <property type="molecule type" value="Genomic_DNA"/>
</dbReference>
<name>A0A0G0MHL6_YANXG</name>
<dbReference type="InterPro" id="IPR001482">
    <property type="entry name" value="T2SS/T4SS_dom"/>
</dbReference>
<comment type="caution">
    <text evidence="3">The sequence shown here is derived from an EMBL/GenBank/DDBJ whole genome shotgun (WGS) entry which is preliminary data.</text>
</comment>
<dbReference type="NCBIfam" id="TIGR01420">
    <property type="entry name" value="pilT_fam"/>
    <property type="match status" value="1"/>
</dbReference>